<dbReference type="InterPro" id="IPR013519">
    <property type="entry name" value="Int_alpha_beta-p"/>
</dbReference>
<evidence type="ECO:0000256" key="5">
    <source>
        <dbReference type="PROSITE-ProRule" id="PRU00803"/>
    </source>
</evidence>
<evidence type="ECO:0000256" key="3">
    <source>
        <dbReference type="ARBA" id="ARBA00022801"/>
    </source>
</evidence>
<dbReference type="InterPro" id="IPR028994">
    <property type="entry name" value="Integrin_alpha_N"/>
</dbReference>
<evidence type="ECO:0000256" key="1">
    <source>
        <dbReference type="ARBA" id="ARBA00022729"/>
    </source>
</evidence>
<dbReference type="PROSITE" id="PS51470">
    <property type="entry name" value="FG_GAP"/>
    <property type="match status" value="2"/>
</dbReference>
<name>A0A7S1E2D6_HEMAN</name>
<keyword evidence="1" id="KW-0732">Signal</keyword>
<keyword evidence="4" id="KW-0325">Glycoprotein</keyword>
<evidence type="ECO:0000256" key="4">
    <source>
        <dbReference type="ARBA" id="ARBA00023180"/>
    </source>
</evidence>
<dbReference type="GO" id="GO:0007155">
    <property type="term" value="P:cell adhesion"/>
    <property type="evidence" value="ECO:0007669"/>
    <property type="project" value="InterPro"/>
</dbReference>
<dbReference type="PANTHER" id="PTHR23221">
    <property type="entry name" value="GLYCOSYLPHOSPHATIDYLINOSITOL PHOSPHOLIPASE D"/>
    <property type="match status" value="1"/>
</dbReference>
<organism evidence="6">
    <name type="scientific">Hemiselmis andersenii</name>
    <name type="common">Cryptophyte alga</name>
    <dbReference type="NCBI Taxonomy" id="464988"/>
    <lineage>
        <taxon>Eukaryota</taxon>
        <taxon>Cryptophyceae</taxon>
        <taxon>Cryptomonadales</taxon>
        <taxon>Hemiselmidaceae</taxon>
        <taxon>Hemiselmis</taxon>
    </lineage>
</organism>
<feature type="repeat" description="FG-GAP" evidence="5">
    <location>
        <begin position="1"/>
        <end position="48"/>
    </location>
</feature>
<reference evidence="6" key="1">
    <citation type="submission" date="2021-01" db="EMBL/GenBank/DDBJ databases">
        <authorList>
            <person name="Corre E."/>
            <person name="Pelletier E."/>
            <person name="Niang G."/>
            <person name="Scheremetjew M."/>
            <person name="Finn R."/>
            <person name="Kale V."/>
            <person name="Holt S."/>
            <person name="Cochrane G."/>
            <person name="Meng A."/>
            <person name="Brown T."/>
            <person name="Cohen L."/>
        </authorList>
    </citation>
    <scope>NUCLEOTIDE SEQUENCE</scope>
    <source>
        <strain evidence="6">CCMP644</strain>
    </source>
</reference>
<dbReference type="AlphaFoldDB" id="A0A7S1E2D6"/>
<proteinExistence type="predicted"/>
<evidence type="ECO:0000313" key="6">
    <source>
        <dbReference type="EMBL" id="CAD8963600.1"/>
    </source>
</evidence>
<dbReference type="InterPro" id="IPR013517">
    <property type="entry name" value="FG-GAP"/>
</dbReference>
<dbReference type="GO" id="GO:0016787">
    <property type="term" value="F:hydrolase activity"/>
    <property type="evidence" value="ECO:0007669"/>
    <property type="project" value="UniProtKB-KW"/>
</dbReference>
<dbReference type="EMBL" id="HBFX01026932">
    <property type="protein sequence ID" value="CAD8963600.1"/>
    <property type="molecule type" value="Transcribed_RNA"/>
</dbReference>
<sequence>MAVSSGDINGDGYPDVIIGANGGDGASNAVVDAGEVYVFFGGPSFSTLSFHASSLDGSNGFTIYGVNSGDSAGISVSSGDVNCDGYADVLIGASLGSGASNGAANTGEAYVVFGKASGWVASVQASSLDGRSGFTIYGVDSGDAAGNGVSRGDVNGDGCVDVLIGVYGGDGSSNSASNTGEVHVVFGKASGWTPSIEASSLDGSNGFTIYGVDSGDWAGRTVSSGDVNGDGYADVLIGVTYGNGPSNNAANTGEMYIVFGKASGWASTFQVSSLDGSNGFIVYGIGFRDNAGRSVSSGDINGDGYADVLMGMPKENPVTDTGEVYVLFGKASGWTASVQVAICRSSSLKSCTIYFVT</sequence>
<dbReference type="SMART" id="SM00191">
    <property type="entry name" value="Int_alpha"/>
    <property type="match status" value="5"/>
</dbReference>
<keyword evidence="2" id="KW-0677">Repeat</keyword>
<dbReference type="SUPFAM" id="SSF69318">
    <property type="entry name" value="Integrin alpha N-terminal domain"/>
    <property type="match status" value="1"/>
</dbReference>
<dbReference type="PRINTS" id="PR01185">
    <property type="entry name" value="INTEGRINA"/>
</dbReference>
<dbReference type="Pfam" id="PF01839">
    <property type="entry name" value="FG-GAP"/>
    <property type="match status" value="5"/>
</dbReference>
<evidence type="ECO:0008006" key="7">
    <source>
        <dbReference type="Google" id="ProtNLM"/>
    </source>
</evidence>
<feature type="repeat" description="FG-GAP" evidence="5">
    <location>
        <begin position="292"/>
        <end position="336"/>
    </location>
</feature>
<accession>A0A7S1E2D6</accession>
<keyword evidence="3" id="KW-0378">Hydrolase</keyword>
<dbReference type="Gene3D" id="2.130.10.130">
    <property type="entry name" value="Integrin alpha, N-terminal"/>
    <property type="match status" value="3"/>
</dbReference>
<evidence type="ECO:0000256" key="2">
    <source>
        <dbReference type="ARBA" id="ARBA00022737"/>
    </source>
</evidence>
<protein>
    <recommendedName>
        <fullName evidence="7">Integrin alpha-2 domain-containing protein</fullName>
    </recommendedName>
</protein>
<gene>
    <name evidence="6" type="ORF">HAND00432_LOCUS16316</name>
</gene>
<dbReference type="PANTHER" id="PTHR23221:SF7">
    <property type="entry name" value="PHOSPHATIDYLINOSITOL-GLYCAN-SPECIFIC PHOSPHOLIPASE D"/>
    <property type="match status" value="1"/>
</dbReference>
<dbReference type="GO" id="GO:0008305">
    <property type="term" value="C:integrin complex"/>
    <property type="evidence" value="ECO:0007669"/>
    <property type="project" value="InterPro"/>
</dbReference>
<dbReference type="InterPro" id="IPR000413">
    <property type="entry name" value="Integrin_alpha"/>
</dbReference>